<dbReference type="Gene3D" id="1.20.5.170">
    <property type="match status" value="1"/>
</dbReference>
<organism evidence="5 6">
    <name type="scientific">Teladorsagia circumcincta</name>
    <name type="common">Brown stomach worm</name>
    <name type="synonym">Ostertagia circumcincta</name>
    <dbReference type="NCBI Taxonomy" id="45464"/>
    <lineage>
        <taxon>Eukaryota</taxon>
        <taxon>Metazoa</taxon>
        <taxon>Ecdysozoa</taxon>
        <taxon>Nematoda</taxon>
        <taxon>Chromadorea</taxon>
        <taxon>Rhabditida</taxon>
        <taxon>Rhabditina</taxon>
        <taxon>Rhabditomorpha</taxon>
        <taxon>Strongyloidea</taxon>
        <taxon>Trichostrongylidae</taxon>
        <taxon>Teladorsagia</taxon>
    </lineage>
</organism>
<proteinExistence type="predicted"/>
<dbReference type="GO" id="GO:0006508">
    <property type="term" value="P:proteolysis"/>
    <property type="evidence" value="ECO:0007669"/>
    <property type="project" value="UniProtKB-KW"/>
</dbReference>
<dbReference type="SUPFAM" id="SSF54001">
    <property type="entry name" value="Cysteine proteinases"/>
    <property type="match status" value="1"/>
</dbReference>
<dbReference type="Proteomes" id="UP000230423">
    <property type="component" value="Unassembled WGS sequence"/>
</dbReference>
<dbReference type="PROSITE" id="PS00139">
    <property type="entry name" value="THIOL_PROTEASE_CYS"/>
    <property type="match status" value="1"/>
</dbReference>
<evidence type="ECO:0000256" key="3">
    <source>
        <dbReference type="ARBA" id="ARBA00022807"/>
    </source>
</evidence>
<evidence type="ECO:0000256" key="2">
    <source>
        <dbReference type="ARBA" id="ARBA00022801"/>
    </source>
</evidence>
<protein>
    <recommendedName>
        <fullName evidence="4">Peptidase C1A papain C-terminal domain-containing protein</fullName>
    </recommendedName>
</protein>
<evidence type="ECO:0000256" key="1">
    <source>
        <dbReference type="ARBA" id="ARBA00022670"/>
    </source>
</evidence>
<feature type="non-terminal residue" evidence="5">
    <location>
        <position position="71"/>
    </location>
</feature>
<name>A0A2G9UNR1_TELCI</name>
<sequence length="71" mass="8136">MPIDFVEKDRKLLKVKMPDKLTMNGNDTLPESFDGRVVWKDCPSLRYIRDQSHCGSCWAVSAAETMSDRLC</sequence>
<dbReference type="GO" id="GO:0008234">
    <property type="term" value="F:cysteine-type peptidase activity"/>
    <property type="evidence" value="ECO:0007669"/>
    <property type="project" value="UniProtKB-KW"/>
</dbReference>
<keyword evidence="1" id="KW-0645">Protease</keyword>
<evidence type="ECO:0000259" key="4">
    <source>
        <dbReference type="Pfam" id="PF00112"/>
    </source>
</evidence>
<dbReference type="Pfam" id="PF00112">
    <property type="entry name" value="Peptidase_C1"/>
    <property type="match status" value="1"/>
</dbReference>
<evidence type="ECO:0000313" key="5">
    <source>
        <dbReference type="EMBL" id="PIO71352.1"/>
    </source>
</evidence>
<dbReference type="AlphaFoldDB" id="A0A2G9UNR1"/>
<dbReference type="InterPro" id="IPR000668">
    <property type="entry name" value="Peptidase_C1A_C"/>
</dbReference>
<gene>
    <name evidence="5" type="ORF">TELCIR_06749</name>
</gene>
<feature type="domain" description="Peptidase C1A papain C-terminal" evidence="4">
    <location>
        <begin position="29"/>
        <end position="71"/>
    </location>
</feature>
<dbReference type="EMBL" id="KZ345976">
    <property type="protein sequence ID" value="PIO71352.1"/>
    <property type="molecule type" value="Genomic_DNA"/>
</dbReference>
<dbReference type="InterPro" id="IPR038765">
    <property type="entry name" value="Papain-like_cys_pep_sf"/>
</dbReference>
<keyword evidence="2" id="KW-0378">Hydrolase</keyword>
<keyword evidence="3" id="KW-0788">Thiol protease</keyword>
<dbReference type="InterPro" id="IPR000169">
    <property type="entry name" value="Pept_cys_AS"/>
</dbReference>
<dbReference type="OrthoDB" id="5850821at2759"/>
<reference evidence="5 6" key="1">
    <citation type="submission" date="2015-09" db="EMBL/GenBank/DDBJ databases">
        <title>Draft genome of the parasitic nematode Teladorsagia circumcincta isolate WARC Sus (inbred).</title>
        <authorList>
            <person name="Mitreva M."/>
        </authorList>
    </citation>
    <scope>NUCLEOTIDE SEQUENCE [LARGE SCALE GENOMIC DNA]</scope>
    <source>
        <strain evidence="5 6">S</strain>
    </source>
</reference>
<accession>A0A2G9UNR1</accession>
<keyword evidence="6" id="KW-1185">Reference proteome</keyword>
<evidence type="ECO:0000313" key="6">
    <source>
        <dbReference type="Proteomes" id="UP000230423"/>
    </source>
</evidence>